<comment type="caution">
    <text evidence="1">The sequence shown here is derived from an EMBL/GenBank/DDBJ whole genome shotgun (WGS) entry which is preliminary data.</text>
</comment>
<keyword evidence="2" id="KW-1185">Reference proteome</keyword>
<dbReference type="Proteomes" id="UP001145114">
    <property type="component" value="Unassembled WGS sequence"/>
</dbReference>
<evidence type="ECO:0000313" key="2">
    <source>
        <dbReference type="Proteomes" id="UP001145114"/>
    </source>
</evidence>
<reference evidence="1" key="1">
    <citation type="submission" date="2022-06" db="EMBL/GenBank/DDBJ databases">
        <title>Phylogenomic reconstructions and comparative analyses of Kickxellomycotina fungi.</title>
        <authorList>
            <person name="Reynolds N.K."/>
            <person name="Stajich J.E."/>
            <person name="Barry K."/>
            <person name="Grigoriev I.V."/>
            <person name="Crous P."/>
            <person name="Smith M.E."/>
        </authorList>
    </citation>
    <scope>NUCLEOTIDE SEQUENCE</scope>
    <source>
        <strain evidence="1">RSA 2271</strain>
    </source>
</reference>
<proteinExistence type="predicted"/>
<protein>
    <submittedName>
        <fullName evidence="1">Uncharacterized protein</fullName>
    </submittedName>
</protein>
<accession>A0ACC1HBJ3</accession>
<organism evidence="1 2">
    <name type="scientific">Spiromyces aspiralis</name>
    <dbReference type="NCBI Taxonomy" id="68401"/>
    <lineage>
        <taxon>Eukaryota</taxon>
        <taxon>Fungi</taxon>
        <taxon>Fungi incertae sedis</taxon>
        <taxon>Zoopagomycota</taxon>
        <taxon>Kickxellomycotina</taxon>
        <taxon>Kickxellomycetes</taxon>
        <taxon>Kickxellales</taxon>
        <taxon>Kickxellaceae</taxon>
        <taxon>Spiromyces</taxon>
    </lineage>
</organism>
<name>A0ACC1HBJ3_9FUNG</name>
<feature type="non-terminal residue" evidence="1">
    <location>
        <position position="88"/>
    </location>
</feature>
<dbReference type="EMBL" id="JAMZIH010007920">
    <property type="protein sequence ID" value="KAJ1672730.1"/>
    <property type="molecule type" value="Genomic_DNA"/>
</dbReference>
<evidence type="ECO:0000313" key="1">
    <source>
        <dbReference type="EMBL" id="KAJ1672730.1"/>
    </source>
</evidence>
<gene>
    <name evidence="1" type="ORF">EV182_006612</name>
</gene>
<sequence length="88" mass="9658">MNKTPSNISQMRKNELIELADGLGLNTEGTRADILERVKIHYSTEGEGGDENMTSPQRRARRTAVSRDKFGSSSNGSGGKFKDPKSPF</sequence>